<name>A0AC35TS65_9BILA</name>
<dbReference type="Proteomes" id="UP000095286">
    <property type="component" value="Unplaced"/>
</dbReference>
<protein>
    <submittedName>
        <fullName evidence="2">NIPSNAP domain-containing protein</fullName>
    </submittedName>
</protein>
<accession>A0AC35TS65</accession>
<dbReference type="WBParaSite" id="RSKR_0000381300.1">
    <property type="protein sequence ID" value="RSKR_0000381300.1"/>
    <property type="gene ID" value="RSKR_0000381300"/>
</dbReference>
<proteinExistence type="predicted"/>
<evidence type="ECO:0000313" key="1">
    <source>
        <dbReference type="Proteomes" id="UP000095286"/>
    </source>
</evidence>
<reference evidence="2" key="1">
    <citation type="submission" date="2016-11" db="UniProtKB">
        <authorList>
            <consortium name="WormBaseParasite"/>
        </authorList>
    </citation>
    <scope>IDENTIFICATION</scope>
    <source>
        <strain evidence="2">KR3021</strain>
    </source>
</reference>
<evidence type="ECO:0000313" key="2">
    <source>
        <dbReference type="WBParaSite" id="RSKR_0000381300.1"/>
    </source>
</evidence>
<sequence>MSMQKFGNLLSTASRFAGPLNQARLLAASSETSLLSKILHGLPYDADKAANQSHSSLLSDNARIYEIVSHKTKCGEMSAYMSAYENYINVTQKLNPSVELFGSWNVAYGDQDQVVHLLKYNEGYTDVDKMIQANAFNSEVKAAASEVGKLCSRRKAILTKAFSYWGDPKPRDSSHIYDMRRYILKPGTILEWGNAWSKGITFRKDFQQDVGGFFVQTGQLYVVYHFWAYKGMTERNEIRKKTWSKPGWDQTVAYTVPLLKEMKSQILIPTALSKLK</sequence>
<organism evidence="1 2">
    <name type="scientific">Rhabditophanes sp. KR3021</name>
    <dbReference type="NCBI Taxonomy" id="114890"/>
    <lineage>
        <taxon>Eukaryota</taxon>
        <taxon>Metazoa</taxon>
        <taxon>Ecdysozoa</taxon>
        <taxon>Nematoda</taxon>
        <taxon>Chromadorea</taxon>
        <taxon>Rhabditida</taxon>
        <taxon>Tylenchina</taxon>
        <taxon>Panagrolaimomorpha</taxon>
        <taxon>Strongyloidoidea</taxon>
        <taxon>Alloionematidae</taxon>
        <taxon>Rhabditophanes</taxon>
    </lineage>
</organism>